<organism evidence="2 3">
    <name type="scientific">Vibrio viridaestus</name>
    <dbReference type="NCBI Taxonomy" id="2487322"/>
    <lineage>
        <taxon>Bacteria</taxon>
        <taxon>Pseudomonadati</taxon>
        <taxon>Pseudomonadota</taxon>
        <taxon>Gammaproteobacteria</taxon>
        <taxon>Vibrionales</taxon>
        <taxon>Vibrionaceae</taxon>
        <taxon>Vibrio</taxon>
    </lineage>
</organism>
<reference evidence="2 3" key="1">
    <citation type="submission" date="2018-11" db="EMBL/GenBank/DDBJ databases">
        <title>Vibrio LJC006 sp. nov., isolated from seawater during the bloom of the enteromorpha.</title>
        <authorList>
            <person name="Liang J."/>
        </authorList>
    </citation>
    <scope>NUCLEOTIDE SEQUENCE [LARGE SCALE GENOMIC DNA]</scope>
    <source>
        <strain evidence="2 3">LJC006</strain>
    </source>
</reference>
<comment type="caution">
    <text evidence="2">The sequence shown here is derived from an EMBL/GenBank/DDBJ whole genome shotgun (WGS) entry which is preliminary data.</text>
</comment>
<feature type="transmembrane region" description="Helical" evidence="1">
    <location>
        <begin position="37"/>
        <end position="58"/>
    </location>
</feature>
<accession>A0A3N9THX1</accession>
<evidence type="ECO:0000256" key="1">
    <source>
        <dbReference type="SAM" id="Phobius"/>
    </source>
</evidence>
<gene>
    <name evidence="2" type="ORF">EES38_10480</name>
</gene>
<keyword evidence="1" id="KW-0472">Membrane</keyword>
<keyword evidence="1" id="KW-0812">Transmembrane</keyword>
<dbReference type="EMBL" id="RJVQ01000003">
    <property type="protein sequence ID" value="RQW63660.1"/>
    <property type="molecule type" value="Genomic_DNA"/>
</dbReference>
<keyword evidence="3" id="KW-1185">Reference proteome</keyword>
<evidence type="ECO:0000313" key="2">
    <source>
        <dbReference type="EMBL" id="RQW63660.1"/>
    </source>
</evidence>
<evidence type="ECO:0000313" key="3">
    <source>
        <dbReference type="Proteomes" id="UP000281112"/>
    </source>
</evidence>
<protein>
    <submittedName>
        <fullName evidence="2">Uncharacterized protein</fullName>
    </submittedName>
</protein>
<sequence>MIKFIKFLQIAFAVVVLAVLAYDVVLHGVTIFNQKYVILTSVLWVVLELALFVIFKLIEDD</sequence>
<keyword evidence="1" id="KW-1133">Transmembrane helix</keyword>
<dbReference type="AlphaFoldDB" id="A0A3N9THX1"/>
<name>A0A3N9THX1_9VIBR</name>
<dbReference type="OrthoDB" id="5905893at2"/>
<proteinExistence type="predicted"/>
<dbReference type="Proteomes" id="UP000281112">
    <property type="component" value="Unassembled WGS sequence"/>
</dbReference>
<dbReference type="RefSeq" id="WP_124937122.1">
    <property type="nucleotide sequence ID" value="NZ_RJVQ01000003.1"/>
</dbReference>